<reference evidence="1" key="1">
    <citation type="submission" date="2005-10" db="EMBL/GenBank/DDBJ databases">
        <authorList>
            <person name="Loftus B.J."/>
            <person name="Nene V.M."/>
            <person name="Hannick L.I."/>
            <person name="Bidwell S."/>
            <person name="Haas B."/>
            <person name="Amedeo P."/>
            <person name="Orvis J."/>
            <person name="Wortman J.R."/>
            <person name="White O.R."/>
            <person name="Salzberg S."/>
            <person name="Shumway M."/>
            <person name="Koo H."/>
            <person name="Zhao Y."/>
            <person name="Holmes M."/>
            <person name="Miller J."/>
            <person name="Schatz M."/>
            <person name="Pop M."/>
            <person name="Pai G."/>
            <person name="Utterback T."/>
            <person name="Rogers Y.-H."/>
            <person name="Kravitz S."/>
            <person name="Fraser C.M."/>
        </authorList>
    </citation>
    <scope>NUCLEOTIDE SEQUENCE</scope>
    <source>
        <strain evidence="1">Liverpool</strain>
    </source>
</reference>
<reference evidence="1" key="2">
    <citation type="journal article" date="2007" name="Science">
        <title>Genome sequence of Aedes aegypti, a major arbovirus vector.</title>
        <authorList>
            <person name="Nene V."/>
            <person name="Wortman J.R."/>
            <person name="Lawson D."/>
            <person name="Haas B."/>
            <person name="Kodira C."/>
            <person name="Tu Z.J."/>
            <person name="Loftus B."/>
            <person name="Xi Z."/>
            <person name="Megy K."/>
            <person name="Grabherr M."/>
            <person name="Ren Q."/>
            <person name="Zdobnov E.M."/>
            <person name="Lobo N.F."/>
            <person name="Campbell K.S."/>
            <person name="Brown S.E."/>
            <person name="Bonaldo M.F."/>
            <person name="Zhu J."/>
            <person name="Sinkins S.P."/>
            <person name="Hogenkamp D.G."/>
            <person name="Amedeo P."/>
            <person name="Arensburger P."/>
            <person name="Atkinson P.W."/>
            <person name="Bidwell S."/>
            <person name="Biedler J."/>
            <person name="Birney E."/>
            <person name="Bruggner R.V."/>
            <person name="Costas J."/>
            <person name="Coy M.R."/>
            <person name="Crabtree J."/>
            <person name="Crawford M."/>
            <person name="Debruyn B."/>
            <person name="Decaprio D."/>
            <person name="Eiglmeier K."/>
            <person name="Eisenstadt E."/>
            <person name="El-Dorry H."/>
            <person name="Gelbart W.M."/>
            <person name="Gomes S.L."/>
            <person name="Hammond M."/>
            <person name="Hannick L.I."/>
            <person name="Hogan J.R."/>
            <person name="Holmes M.H."/>
            <person name="Jaffe D."/>
            <person name="Johnston J.S."/>
            <person name="Kennedy R.C."/>
            <person name="Koo H."/>
            <person name="Kravitz S."/>
            <person name="Kriventseva E.V."/>
            <person name="Kulp D."/>
            <person name="Labutti K."/>
            <person name="Lee E."/>
            <person name="Li S."/>
            <person name="Lovin D.D."/>
            <person name="Mao C."/>
            <person name="Mauceli E."/>
            <person name="Menck C.F."/>
            <person name="Miller J.R."/>
            <person name="Montgomery P."/>
            <person name="Mori A."/>
            <person name="Nascimento A.L."/>
            <person name="Naveira H.F."/>
            <person name="Nusbaum C."/>
            <person name="O'leary S."/>
            <person name="Orvis J."/>
            <person name="Pertea M."/>
            <person name="Quesneville H."/>
            <person name="Reidenbach K.R."/>
            <person name="Rogers Y.H."/>
            <person name="Roth C.W."/>
            <person name="Schneider J.R."/>
            <person name="Schatz M."/>
            <person name="Shumway M."/>
            <person name="Stanke M."/>
            <person name="Stinson E.O."/>
            <person name="Tubio J.M."/>
            <person name="Vanzee J.P."/>
            <person name="Verjovski-Almeida S."/>
            <person name="Werner D."/>
            <person name="White O."/>
            <person name="Wyder S."/>
            <person name="Zeng Q."/>
            <person name="Zhao Q."/>
            <person name="Zhao Y."/>
            <person name="Hill C.A."/>
            <person name="Raikhel A.S."/>
            <person name="Soares M.B."/>
            <person name="Knudson D.L."/>
            <person name="Lee N.H."/>
            <person name="Galagan J."/>
            <person name="Salzberg S.L."/>
            <person name="Paulsen I.T."/>
            <person name="Dimopoulos G."/>
            <person name="Collins F.H."/>
            <person name="Birren B."/>
            <person name="Fraser-Liggett C.M."/>
            <person name="Severson D.W."/>
        </authorList>
    </citation>
    <scope>NUCLEOTIDE SEQUENCE [LARGE SCALE GENOMIC DNA]</scope>
    <source>
        <strain evidence="1">Liverpool</strain>
    </source>
</reference>
<dbReference type="Proteomes" id="UP000682892">
    <property type="component" value="Unassembled WGS sequence"/>
</dbReference>
<organism evidence="1 2">
    <name type="scientific">Aedes aegypti</name>
    <name type="common">Yellowfever mosquito</name>
    <name type="synonym">Culex aegypti</name>
    <dbReference type="NCBI Taxonomy" id="7159"/>
    <lineage>
        <taxon>Eukaryota</taxon>
        <taxon>Metazoa</taxon>
        <taxon>Ecdysozoa</taxon>
        <taxon>Arthropoda</taxon>
        <taxon>Hexapoda</taxon>
        <taxon>Insecta</taxon>
        <taxon>Pterygota</taxon>
        <taxon>Neoptera</taxon>
        <taxon>Endopterygota</taxon>
        <taxon>Diptera</taxon>
        <taxon>Nematocera</taxon>
        <taxon>Culicoidea</taxon>
        <taxon>Culicidae</taxon>
        <taxon>Culicinae</taxon>
        <taxon>Aedini</taxon>
        <taxon>Aedes</taxon>
        <taxon>Stegomyia</taxon>
    </lineage>
</organism>
<accession>J9EBG9</accession>
<dbReference type="AlphaFoldDB" id="J9EBG9"/>
<reference evidence="1" key="3">
    <citation type="submission" date="2012-09" db="EMBL/GenBank/DDBJ databases">
        <authorList>
            <consortium name="VectorBase"/>
        </authorList>
    </citation>
    <scope>NUCLEOTIDE SEQUENCE</scope>
    <source>
        <strain evidence="1">Liverpool</strain>
    </source>
</reference>
<sequence length="64" mass="7657">MDHELIMNQDFFPYERSRGLSTAQKIIIQYYLNIKHHLEKLNFDSIFNQFQNISNDNALNVILV</sequence>
<dbReference type="HOGENOM" id="CLU_2869477_0_0_1"/>
<protein>
    <submittedName>
        <fullName evidence="1">AAEL017287-PA</fullName>
    </submittedName>
</protein>
<dbReference type="PaxDb" id="7159-AAEL017287-PA"/>
<evidence type="ECO:0000313" key="1">
    <source>
        <dbReference type="EMBL" id="EJY58051.1"/>
    </source>
</evidence>
<proteinExistence type="predicted"/>
<dbReference type="EMBL" id="CH478094">
    <property type="protein sequence ID" value="EJY58051.1"/>
    <property type="molecule type" value="Genomic_DNA"/>
</dbReference>
<name>J9EBG9_AEDAE</name>
<gene>
    <name evidence="1" type="ORF">AaeL_AAEL017287</name>
</gene>
<evidence type="ECO:0000313" key="2">
    <source>
        <dbReference type="Proteomes" id="UP000682892"/>
    </source>
</evidence>